<evidence type="ECO:0000313" key="1">
    <source>
        <dbReference type="EMBL" id="GAA2024002.1"/>
    </source>
</evidence>
<comment type="caution">
    <text evidence="1">The sequence shown here is derived from an EMBL/GenBank/DDBJ whole genome shotgun (WGS) entry which is preliminary data.</text>
</comment>
<proteinExistence type="predicted"/>
<keyword evidence="2" id="KW-1185">Reference proteome</keyword>
<accession>A0ABN2TZ14</accession>
<name>A0ABN2TZ14_9ACTN</name>
<dbReference type="Proteomes" id="UP001500751">
    <property type="component" value="Unassembled WGS sequence"/>
</dbReference>
<protein>
    <submittedName>
        <fullName evidence="1">Uncharacterized protein</fullName>
    </submittedName>
</protein>
<evidence type="ECO:0000313" key="2">
    <source>
        <dbReference type="Proteomes" id="UP001500751"/>
    </source>
</evidence>
<dbReference type="EMBL" id="BAAAQN010000009">
    <property type="protein sequence ID" value="GAA2024002.1"/>
    <property type="molecule type" value="Genomic_DNA"/>
</dbReference>
<organism evidence="1 2">
    <name type="scientific">Catenulispora yoronensis</name>
    <dbReference type="NCBI Taxonomy" id="450799"/>
    <lineage>
        <taxon>Bacteria</taxon>
        <taxon>Bacillati</taxon>
        <taxon>Actinomycetota</taxon>
        <taxon>Actinomycetes</taxon>
        <taxon>Catenulisporales</taxon>
        <taxon>Catenulisporaceae</taxon>
        <taxon>Catenulispora</taxon>
    </lineage>
</organism>
<reference evidence="1 2" key="1">
    <citation type="journal article" date="2019" name="Int. J. Syst. Evol. Microbiol.">
        <title>The Global Catalogue of Microorganisms (GCM) 10K type strain sequencing project: providing services to taxonomists for standard genome sequencing and annotation.</title>
        <authorList>
            <consortium name="The Broad Institute Genomics Platform"/>
            <consortium name="The Broad Institute Genome Sequencing Center for Infectious Disease"/>
            <person name="Wu L."/>
            <person name="Ma J."/>
        </authorList>
    </citation>
    <scope>NUCLEOTIDE SEQUENCE [LARGE SCALE GENOMIC DNA]</scope>
    <source>
        <strain evidence="1 2">JCM 16014</strain>
    </source>
</reference>
<sequence>MTPVFAALGQEPLGGFKEPAELDEDVAEDEAAGAFDEALTPADFDGVAPVRADVPDEPEVAGAELLAPVVPLAALVAGPLGVAVPAPLVCDGSTPADSGDAACEPHPLTAASVKSAITTAALVDGFRFTGRTYHRGRLLCIKTLLCLCFTFRWPTGLPAVDTWSRRKSCAL</sequence>
<gene>
    <name evidence="1" type="ORF">GCM10009839_22160</name>
</gene>